<name>A0A1G4JVF4_9SACH</name>
<protein>
    <submittedName>
        <fullName evidence="1">LADA_0G12838g1_1</fullName>
    </submittedName>
</protein>
<dbReference type="EMBL" id="LT598457">
    <property type="protein sequence ID" value="SCU95007.1"/>
    <property type="molecule type" value="Genomic_DNA"/>
</dbReference>
<dbReference type="AlphaFoldDB" id="A0A1G4JVF4"/>
<dbReference type="Proteomes" id="UP000190274">
    <property type="component" value="Chromosome G"/>
</dbReference>
<dbReference type="Pfam" id="PF09804">
    <property type="entry name" value="DENND11"/>
    <property type="match status" value="1"/>
</dbReference>
<dbReference type="STRING" id="1266660.A0A1G4JVF4"/>
<dbReference type="GO" id="GO:0005811">
    <property type="term" value="C:lipid droplet"/>
    <property type="evidence" value="ECO:0007669"/>
    <property type="project" value="EnsemblFungi"/>
</dbReference>
<sequence>MLQYTRPLDMRYDAKQQSFKISEPSHKVPICCMFLCQFDVKKGNVLVWSKTSPNVPEIPLENLEFKTIPSGVHEVQKDTISFVIPKGGKLEEVYYGMSCFEQNGLSLTENSEHLDRSELQMYSLGVIVDANFRYKGVSKSKFYDWKPNQFISATEYIDDIRDLLSHWLRRNVSSSVSNGQVGSAVRDFELFETYFDSNCIKADTATLSSPMLRRSWQHSGTFTGTPSTLSEKQPHMLESLTQWFSFLGPLFLPLWKASLLRQRILIIVDNGVSFEKCNSLAYCLSILSLIPHSISDRLHQDPLQPIYTIGMTDIDLLTQHVSEALSKGKDDYQIPGFVACTADEILEDREELYDICLKVNNRDSLPEIKMSDGKSIKATPHELELYEKLVVTILGYELSHDEKEKIAKLVEPTTWSQYFIDGFYWWATAGYMRPSFHESEEESAPDLDRDNLDVVLSLVGYFHERIASLYDALKEEVETSEDQTVTLSPIFLSANSLDCFSLRDYEFLETVCRYWFDRPLKVKSIDCRIIC</sequence>
<dbReference type="OrthoDB" id="2152680at2759"/>
<dbReference type="PANTHER" id="PTHR28153">
    <property type="entry name" value="PROTEIN, PUTATIVE-RELATED"/>
    <property type="match status" value="1"/>
</dbReference>
<evidence type="ECO:0000313" key="1">
    <source>
        <dbReference type="EMBL" id="SCU95007.1"/>
    </source>
</evidence>
<evidence type="ECO:0000313" key="2">
    <source>
        <dbReference type="Proteomes" id="UP000190274"/>
    </source>
</evidence>
<dbReference type="PANTHER" id="PTHR28153:SF1">
    <property type="entry name" value="DUF4484 DOMAIN-CONTAINING PROTEIN"/>
    <property type="match status" value="1"/>
</dbReference>
<keyword evidence="2" id="KW-1185">Reference proteome</keyword>
<accession>A0A1G4JVF4</accession>
<organism evidence="1 2">
    <name type="scientific">Lachancea dasiensis</name>
    <dbReference type="NCBI Taxonomy" id="1072105"/>
    <lineage>
        <taxon>Eukaryota</taxon>
        <taxon>Fungi</taxon>
        <taxon>Dikarya</taxon>
        <taxon>Ascomycota</taxon>
        <taxon>Saccharomycotina</taxon>
        <taxon>Saccharomycetes</taxon>
        <taxon>Saccharomycetales</taxon>
        <taxon>Saccharomycetaceae</taxon>
        <taxon>Lachancea</taxon>
    </lineage>
</organism>
<dbReference type="InterPro" id="IPR053056">
    <property type="entry name" value="Lipid_Metab_Assoc_Protein"/>
</dbReference>
<dbReference type="InterPro" id="IPR018626">
    <property type="entry name" value="LCHN/Anr2"/>
</dbReference>
<reference evidence="2" key="1">
    <citation type="submission" date="2016-03" db="EMBL/GenBank/DDBJ databases">
        <authorList>
            <person name="Devillers H."/>
        </authorList>
    </citation>
    <scope>NUCLEOTIDE SEQUENCE [LARGE SCALE GENOMIC DNA]</scope>
</reference>
<gene>
    <name evidence="1" type="ORF">LADA_0G12838G</name>
</gene>
<proteinExistence type="predicted"/>